<dbReference type="Gene3D" id="3.40.50.300">
    <property type="entry name" value="P-loop containing nucleotide triphosphate hydrolases"/>
    <property type="match status" value="1"/>
</dbReference>
<sequence length="685" mass="80051">MRISDLLLKRQRSLFIGRDQELAALHRALSDSEWHLLHIHGQGGIGKTTLLKMFADMIGTDRCFYFDGNSGFQKPEDFLNQVRNALPDRESSEEPSDDLNEYAFRRQGIMILLDTFERWGAIENWLRNEWFPRLSPLVKVCTAGRFILEDRWLRDGWNLLMKNAELKPLSSKQVGKYAYSRGITDQEIVLSLQRFSNGVPLALSMSCEIIARQGNAAFLDLPQQQQTIGYLASELTATMESDWSKRCIEAASVVWKFDQELLQALLDEKIPTEHFREFCKLPFIIWHEDNWSLHDSVRQWTFADLRSRMPQIFRDYRSRAWKELRNREQRASHAKTELSFERIYMHENDFIRQFCFQWDDSLMIRECAEHDLERLERLYLQYLEDRSLCYPEELQMMQLIRPLWEIDPNSFIGLWQDNELVAFCSCVALTEQTVRLFRGNPITAPATTRYNPDQSQCLISMAGMEPHLENEISGSIARAMASLINRHTYILNLISEPNWKLYLSLLGYERQPWADSRTSNGVVYEGYLLDLRTEDLPSKIDRILTAKIGLYPVVQEESLLHSVKEKIPLEIAVKLVQRALKYYSKLPLYPETAQSLSSLLSIPSADMEADVIASHFKERCHGILRKLAAGTEEDYRFYQILHYAYIQKIGSHERVAEYLNMSVPTYYRYLKYAVRKLAYELNNSS</sequence>
<evidence type="ECO:0000313" key="1">
    <source>
        <dbReference type="EMBL" id="TVY03115.1"/>
    </source>
</evidence>
<gene>
    <name evidence="1" type="ORF">FPZ45_04325</name>
</gene>
<dbReference type="Proteomes" id="UP000316330">
    <property type="component" value="Unassembled WGS sequence"/>
</dbReference>
<dbReference type="PRINTS" id="PR00364">
    <property type="entry name" value="DISEASERSIST"/>
</dbReference>
<reference evidence="1 2" key="1">
    <citation type="submission" date="2019-07" db="EMBL/GenBank/DDBJ databases">
        <authorList>
            <person name="Kim J."/>
        </authorList>
    </citation>
    <scope>NUCLEOTIDE SEQUENCE [LARGE SCALE GENOMIC DNA]</scope>
    <source>
        <strain evidence="1 2">G13</strain>
    </source>
</reference>
<dbReference type="InterPro" id="IPR027417">
    <property type="entry name" value="P-loop_NTPase"/>
</dbReference>
<dbReference type="InterPro" id="IPR016181">
    <property type="entry name" value="Acyl_CoA_acyltransferase"/>
</dbReference>
<dbReference type="EMBL" id="VNJJ01000002">
    <property type="protein sequence ID" value="TVY03115.1"/>
    <property type="molecule type" value="Genomic_DNA"/>
</dbReference>
<proteinExistence type="predicted"/>
<dbReference type="SUPFAM" id="SSF52540">
    <property type="entry name" value="P-loop containing nucleoside triphosphate hydrolases"/>
    <property type="match status" value="1"/>
</dbReference>
<dbReference type="SUPFAM" id="SSF55729">
    <property type="entry name" value="Acyl-CoA N-acyltransferases (Nat)"/>
    <property type="match status" value="1"/>
</dbReference>
<comment type="caution">
    <text evidence="1">The sequence shown here is derived from an EMBL/GenBank/DDBJ whole genome shotgun (WGS) entry which is preliminary data.</text>
</comment>
<organism evidence="1 2">
    <name type="scientific">Cohnella terricola</name>
    <dbReference type="NCBI Taxonomy" id="1289167"/>
    <lineage>
        <taxon>Bacteria</taxon>
        <taxon>Bacillati</taxon>
        <taxon>Bacillota</taxon>
        <taxon>Bacilli</taxon>
        <taxon>Bacillales</taxon>
        <taxon>Paenibacillaceae</taxon>
        <taxon>Cohnella</taxon>
    </lineage>
</organism>
<accession>A0A559JTB2</accession>
<dbReference type="OrthoDB" id="182489at2"/>
<evidence type="ECO:0000313" key="2">
    <source>
        <dbReference type="Proteomes" id="UP000316330"/>
    </source>
</evidence>
<name>A0A559JTB2_9BACL</name>
<keyword evidence="2" id="KW-1185">Reference proteome</keyword>
<dbReference type="AlphaFoldDB" id="A0A559JTB2"/>
<protein>
    <submittedName>
        <fullName evidence="1">AAA family ATPase</fullName>
    </submittedName>
</protein>